<name>A0A6J5LTR7_9CAUD</name>
<reference evidence="1" key="1">
    <citation type="submission" date="2020-04" db="EMBL/GenBank/DDBJ databases">
        <authorList>
            <person name="Chiriac C."/>
            <person name="Salcher M."/>
            <person name="Ghai R."/>
            <person name="Kavagutti S V."/>
        </authorList>
    </citation>
    <scope>NUCLEOTIDE SEQUENCE</scope>
</reference>
<protein>
    <submittedName>
        <fullName evidence="1">Uncharacterized protein</fullName>
    </submittedName>
</protein>
<proteinExistence type="predicted"/>
<dbReference type="EMBL" id="LR796341">
    <property type="protein sequence ID" value="CAB4137964.1"/>
    <property type="molecule type" value="Genomic_DNA"/>
</dbReference>
<gene>
    <name evidence="1" type="ORF">UFOVP328_157</name>
</gene>
<sequence>MLPLTSGTYKLVAGPGIEPGTEAYETSEIPFLYPAIDLLLKLLSCV</sequence>
<organism evidence="1">
    <name type="scientific">uncultured Caudovirales phage</name>
    <dbReference type="NCBI Taxonomy" id="2100421"/>
    <lineage>
        <taxon>Viruses</taxon>
        <taxon>Duplodnaviria</taxon>
        <taxon>Heunggongvirae</taxon>
        <taxon>Uroviricota</taxon>
        <taxon>Caudoviricetes</taxon>
        <taxon>Peduoviridae</taxon>
        <taxon>Maltschvirus</taxon>
        <taxon>Maltschvirus maltsch</taxon>
    </lineage>
</organism>
<accession>A0A6J5LTR7</accession>
<evidence type="ECO:0000313" key="1">
    <source>
        <dbReference type="EMBL" id="CAB4137964.1"/>
    </source>
</evidence>